<feature type="compositionally biased region" description="Basic and acidic residues" evidence="1">
    <location>
        <begin position="71"/>
        <end position="81"/>
    </location>
</feature>
<evidence type="ECO:0000256" key="1">
    <source>
        <dbReference type="SAM" id="MobiDB-lite"/>
    </source>
</evidence>
<accession>A0A8J2ENG5</accession>
<dbReference type="Proteomes" id="UP000786811">
    <property type="component" value="Unassembled WGS sequence"/>
</dbReference>
<evidence type="ECO:0000313" key="3">
    <source>
        <dbReference type="Proteomes" id="UP000786811"/>
    </source>
</evidence>
<dbReference type="OrthoDB" id="7698113at2759"/>
<feature type="compositionally biased region" description="Acidic residues" evidence="1">
    <location>
        <begin position="32"/>
        <end position="43"/>
    </location>
</feature>
<proteinExistence type="predicted"/>
<feature type="compositionally biased region" description="Acidic residues" evidence="1">
    <location>
        <begin position="60"/>
        <end position="70"/>
    </location>
</feature>
<dbReference type="PANTHER" id="PTHR34239:SF2">
    <property type="entry name" value="TRANSPOSABLE ELEMENT P TRANSPOSASE_THAP9 CONSERVED DOMAIN-CONTAINING PROTEIN"/>
    <property type="match status" value="1"/>
</dbReference>
<gene>
    <name evidence="2" type="ORF">HICCMSTLAB_LOCUS1617</name>
</gene>
<name>A0A8J2ENG5_COTCN</name>
<protein>
    <submittedName>
        <fullName evidence="2">Uncharacterized protein</fullName>
    </submittedName>
</protein>
<keyword evidence="3" id="KW-1185">Reference proteome</keyword>
<evidence type="ECO:0000313" key="2">
    <source>
        <dbReference type="EMBL" id="CAG5075463.1"/>
    </source>
</evidence>
<sequence length="340" mass="37982">MSKRKNDSIVIELRKQIKLMQEQLDAVQPLEEPSEPEVSDTESDTSQKDGLETDLLANFQDEESVEEKENDDQNKIRDQKTDPIPPSLNAEQASCSKTLSEEVLKVLGEDPLASKAIDIKLHSSLSARWKHWTANGVPKQEMEDLLSKYARQEGLEAPKLNLEVSSNLGESAVKRDKFITENQKSVGSALSAVGSALSMLLEEDESIDKLVFVERLSDATKILSDLHFRLSESRKAFILPGMTKQSKNVLSTTKIDEFLFGKNLSDKLKEARALDKLTQSMRYQQSKAGNQNPSTAFLKGADLSIIRKTAGWSNSSKMFAKVYNRPLLIDNQVFAKAVIH</sequence>
<feature type="region of interest" description="Disordered" evidence="1">
    <location>
        <begin position="24"/>
        <end position="95"/>
    </location>
</feature>
<dbReference type="EMBL" id="CAJNRD030001116">
    <property type="protein sequence ID" value="CAG5075463.1"/>
    <property type="molecule type" value="Genomic_DNA"/>
</dbReference>
<comment type="caution">
    <text evidence="2">The sequence shown here is derived from an EMBL/GenBank/DDBJ whole genome shotgun (WGS) entry which is preliminary data.</text>
</comment>
<dbReference type="PANTHER" id="PTHR34239">
    <property type="entry name" value="APPLE DOMAIN-CONTAINING PROTEIN"/>
    <property type="match status" value="1"/>
</dbReference>
<organism evidence="2 3">
    <name type="scientific">Cotesia congregata</name>
    <name type="common">Parasitoid wasp</name>
    <name type="synonym">Apanteles congregatus</name>
    <dbReference type="NCBI Taxonomy" id="51543"/>
    <lineage>
        <taxon>Eukaryota</taxon>
        <taxon>Metazoa</taxon>
        <taxon>Ecdysozoa</taxon>
        <taxon>Arthropoda</taxon>
        <taxon>Hexapoda</taxon>
        <taxon>Insecta</taxon>
        <taxon>Pterygota</taxon>
        <taxon>Neoptera</taxon>
        <taxon>Endopterygota</taxon>
        <taxon>Hymenoptera</taxon>
        <taxon>Apocrita</taxon>
        <taxon>Ichneumonoidea</taxon>
        <taxon>Braconidae</taxon>
        <taxon>Microgastrinae</taxon>
        <taxon>Cotesia</taxon>
    </lineage>
</organism>
<reference evidence="2" key="1">
    <citation type="submission" date="2021-04" db="EMBL/GenBank/DDBJ databases">
        <authorList>
            <person name="Chebbi M.A.C M."/>
        </authorList>
    </citation>
    <scope>NUCLEOTIDE SEQUENCE</scope>
</reference>
<dbReference type="AlphaFoldDB" id="A0A8J2ENG5"/>